<accession>A0A4V3ENK0</accession>
<dbReference type="InterPro" id="IPR036388">
    <property type="entry name" value="WH-like_DNA-bd_sf"/>
</dbReference>
<gene>
    <name evidence="3" type="ORF">CLV29_1693</name>
</gene>
<feature type="domain" description="HTH arsR-type" evidence="2">
    <location>
        <begin position="132"/>
        <end position="211"/>
    </location>
</feature>
<dbReference type="Gene3D" id="1.10.10.10">
    <property type="entry name" value="Winged helix-like DNA-binding domain superfamily/Winged helix DNA-binding domain"/>
    <property type="match status" value="1"/>
</dbReference>
<dbReference type="EMBL" id="SOAW01000001">
    <property type="protein sequence ID" value="TDT34048.1"/>
    <property type="molecule type" value="Genomic_DNA"/>
</dbReference>
<dbReference type="InterPro" id="IPR001845">
    <property type="entry name" value="HTH_ArsR_DNA-bd_dom"/>
</dbReference>
<protein>
    <submittedName>
        <fullName evidence="3">Helix-turn-helix protein</fullName>
    </submittedName>
</protein>
<dbReference type="AlphaFoldDB" id="A0A4V3ENK0"/>
<dbReference type="CDD" id="cd00090">
    <property type="entry name" value="HTH_ARSR"/>
    <property type="match status" value="1"/>
</dbReference>
<feature type="region of interest" description="Disordered" evidence="1">
    <location>
        <begin position="1"/>
        <end position="77"/>
    </location>
</feature>
<organism evidence="3 4">
    <name type="scientific">Naumannella halotolerans</name>
    <dbReference type="NCBI Taxonomy" id="993414"/>
    <lineage>
        <taxon>Bacteria</taxon>
        <taxon>Bacillati</taxon>
        <taxon>Actinomycetota</taxon>
        <taxon>Actinomycetes</taxon>
        <taxon>Propionibacteriales</taxon>
        <taxon>Propionibacteriaceae</taxon>
        <taxon>Naumannella</taxon>
    </lineage>
</organism>
<name>A0A4V3ENK0_9ACTN</name>
<dbReference type="InterPro" id="IPR011991">
    <property type="entry name" value="ArsR-like_HTH"/>
</dbReference>
<comment type="caution">
    <text evidence="3">The sequence shown here is derived from an EMBL/GenBank/DDBJ whole genome shotgun (WGS) entry which is preliminary data.</text>
</comment>
<evidence type="ECO:0000259" key="2">
    <source>
        <dbReference type="SMART" id="SM00418"/>
    </source>
</evidence>
<reference evidence="3 4" key="1">
    <citation type="submission" date="2019-03" db="EMBL/GenBank/DDBJ databases">
        <title>Genomic Encyclopedia of Archaeal and Bacterial Type Strains, Phase II (KMG-II): from individual species to whole genera.</title>
        <authorList>
            <person name="Goeker M."/>
        </authorList>
    </citation>
    <scope>NUCLEOTIDE SEQUENCE [LARGE SCALE GENOMIC DNA]</scope>
    <source>
        <strain evidence="3 4">DSM 24323</strain>
    </source>
</reference>
<sequence>MESVVADLRRRLHEHVPADGAGSTEANARHPAEDTGGTEANSRSDPAAGAADAEPNDPNISPAPTAGSGDPNTDRHSAAVPWLVGESERDGSPGGTVAYGGEVDLPTGEHYQWEWHRPTTAVLSLGWDQVADRLDALGSPVRLRILQAVLNGTQTTAGLSEVLGLGTGGQLHHHLRSLSAAGWLTSTARGHWTVPGPRVIPLLTTILATGE</sequence>
<keyword evidence="4" id="KW-1185">Reference proteome</keyword>
<dbReference type="SUPFAM" id="SSF46785">
    <property type="entry name" value="Winged helix' DNA-binding domain"/>
    <property type="match status" value="1"/>
</dbReference>
<dbReference type="GO" id="GO:0003700">
    <property type="term" value="F:DNA-binding transcription factor activity"/>
    <property type="evidence" value="ECO:0007669"/>
    <property type="project" value="InterPro"/>
</dbReference>
<proteinExistence type="predicted"/>
<evidence type="ECO:0000313" key="4">
    <source>
        <dbReference type="Proteomes" id="UP000295371"/>
    </source>
</evidence>
<evidence type="ECO:0000256" key="1">
    <source>
        <dbReference type="SAM" id="MobiDB-lite"/>
    </source>
</evidence>
<dbReference type="SMART" id="SM00418">
    <property type="entry name" value="HTH_ARSR"/>
    <property type="match status" value="1"/>
</dbReference>
<dbReference type="Proteomes" id="UP000295371">
    <property type="component" value="Unassembled WGS sequence"/>
</dbReference>
<dbReference type="InterPro" id="IPR036390">
    <property type="entry name" value="WH_DNA-bd_sf"/>
</dbReference>
<evidence type="ECO:0000313" key="3">
    <source>
        <dbReference type="EMBL" id="TDT34048.1"/>
    </source>
</evidence>